<proteinExistence type="predicted"/>
<dbReference type="InterPro" id="IPR010982">
    <property type="entry name" value="Lambda_DNA-bd_dom_sf"/>
</dbReference>
<name>A0A5M3WJ44_9ACTN</name>
<dbReference type="InterPro" id="IPR050807">
    <property type="entry name" value="TransReg_Diox_bact_type"/>
</dbReference>
<sequence>MAEDRQAPDLTHAVLREVGPWLRAARRKRDFTPEALSDTTGISASTLSRLEADKRAPNLELLLPITRALRLSLDELLMWKAPDPRVRSRTRQFGNLTVEYLSPESAPIQTFKITLEKVVRTITKTCIHSSARPDRP</sequence>
<dbReference type="GO" id="GO:0003677">
    <property type="term" value="F:DNA binding"/>
    <property type="evidence" value="ECO:0007669"/>
    <property type="project" value="UniProtKB-KW"/>
</dbReference>
<accession>A0A5M3WJ44</accession>
<protein>
    <recommendedName>
        <fullName evidence="2">HTH cro/C1-type domain-containing protein</fullName>
    </recommendedName>
</protein>
<organism evidence="3 4">
    <name type="scientific">Acrocarpospora corrugata</name>
    <dbReference type="NCBI Taxonomy" id="35763"/>
    <lineage>
        <taxon>Bacteria</taxon>
        <taxon>Bacillati</taxon>
        <taxon>Actinomycetota</taxon>
        <taxon>Actinomycetes</taxon>
        <taxon>Streptosporangiales</taxon>
        <taxon>Streptosporangiaceae</taxon>
        <taxon>Acrocarpospora</taxon>
    </lineage>
</organism>
<dbReference type="SMART" id="SM00530">
    <property type="entry name" value="HTH_XRE"/>
    <property type="match status" value="1"/>
</dbReference>
<gene>
    <name evidence="3" type="ORF">Acor_84670</name>
</gene>
<dbReference type="SUPFAM" id="SSF47413">
    <property type="entry name" value="lambda repressor-like DNA-binding domains"/>
    <property type="match status" value="1"/>
</dbReference>
<dbReference type="Pfam" id="PF01381">
    <property type="entry name" value="HTH_3"/>
    <property type="match status" value="1"/>
</dbReference>
<keyword evidence="1" id="KW-0238">DNA-binding</keyword>
<dbReference type="PROSITE" id="PS50943">
    <property type="entry name" value="HTH_CROC1"/>
    <property type="match status" value="1"/>
</dbReference>
<reference evidence="3 4" key="1">
    <citation type="submission" date="2019-10" db="EMBL/GenBank/DDBJ databases">
        <title>Whole genome shotgun sequence of Acrocarpospora corrugata NBRC 13972.</title>
        <authorList>
            <person name="Ichikawa N."/>
            <person name="Kimura A."/>
            <person name="Kitahashi Y."/>
            <person name="Komaki H."/>
            <person name="Oguchi A."/>
        </authorList>
    </citation>
    <scope>NUCLEOTIDE SEQUENCE [LARGE SCALE GENOMIC DNA]</scope>
    <source>
        <strain evidence="3 4">NBRC 13972</strain>
    </source>
</reference>
<dbReference type="InterPro" id="IPR001387">
    <property type="entry name" value="Cro/C1-type_HTH"/>
</dbReference>
<dbReference type="Proteomes" id="UP000334990">
    <property type="component" value="Unassembled WGS sequence"/>
</dbReference>
<evidence type="ECO:0000313" key="4">
    <source>
        <dbReference type="Proteomes" id="UP000334990"/>
    </source>
</evidence>
<dbReference type="Gene3D" id="1.10.260.40">
    <property type="entry name" value="lambda repressor-like DNA-binding domains"/>
    <property type="match status" value="1"/>
</dbReference>
<dbReference type="OrthoDB" id="513181at2"/>
<dbReference type="RefSeq" id="WP_155342309.1">
    <property type="nucleotide sequence ID" value="NZ_BAAABN010000084.1"/>
</dbReference>
<evidence type="ECO:0000256" key="1">
    <source>
        <dbReference type="ARBA" id="ARBA00023125"/>
    </source>
</evidence>
<feature type="domain" description="HTH cro/C1-type" evidence="2">
    <location>
        <begin position="22"/>
        <end position="76"/>
    </location>
</feature>
<dbReference type="GO" id="GO:0003700">
    <property type="term" value="F:DNA-binding transcription factor activity"/>
    <property type="evidence" value="ECO:0007669"/>
    <property type="project" value="TreeGrafter"/>
</dbReference>
<dbReference type="PANTHER" id="PTHR46797">
    <property type="entry name" value="HTH-TYPE TRANSCRIPTIONAL REGULATOR"/>
    <property type="match status" value="1"/>
</dbReference>
<dbReference type="GO" id="GO:0005829">
    <property type="term" value="C:cytosol"/>
    <property type="evidence" value="ECO:0007669"/>
    <property type="project" value="TreeGrafter"/>
</dbReference>
<evidence type="ECO:0000259" key="2">
    <source>
        <dbReference type="PROSITE" id="PS50943"/>
    </source>
</evidence>
<dbReference type="EMBL" id="BLAD01000166">
    <property type="protein sequence ID" value="GES06398.1"/>
    <property type="molecule type" value="Genomic_DNA"/>
</dbReference>
<dbReference type="CDD" id="cd00093">
    <property type="entry name" value="HTH_XRE"/>
    <property type="match status" value="1"/>
</dbReference>
<keyword evidence="4" id="KW-1185">Reference proteome</keyword>
<dbReference type="AlphaFoldDB" id="A0A5M3WJ44"/>
<comment type="caution">
    <text evidence="3">The sequence shown here is derived from an EMBL/GenBank/DDBJ whole genome shotgun (WGS) entry which is preliminary data.</text>
</comment>
<evidence type="ECO:0000313" key="3">
    <source>
        <dbReference type="EMBL" id="GES06398.1"/>
    </source>
</evidence>
<dbReference type="PANTHER" id="PTHR46797:SF1">
    <property type="entry name" value="METHYLPHOSPHONATE SYNTHASE"/>
    <property type="match status" value="1"/>
</dbReference>